<dbReference type="RefSeq" id="WP_261298637.1">
    <property type="nucleotide sequence ID" value="NZ_JAMTCD010000012.1"/>
</dbReference>
<feature type="chain" id="PRO_5040987555" evidence="2">
    <location>
        <begin position="21"/>
        <end position="123"/>
    </location>
</feature>
<proteinExistence type="predicted"/>
<organism evidence="3 4">
    <name type="scientific">Shewanella holmiensis</name>
    <dbReference type="NCBI Taxonomy" id="2952222"/>
    <lineage>
        <taxon>Bacteria</taxon>
        <taxon>Pseudomonadati</taxon>
        <taxon>Pseudomonadota</taxon>
        <taxon>Gammaproteobacteria</taxon>
        <taxon>Alteromonadales</taxon>
        <taxon>Shewanellaceae</taxon>
        <taxon>Shewanella</taxon>
    </lineage>
</organism>
<feature type="region of interest" description="Disordered" evidence="1">
    <location>
        <begin position="23"/>
        <end position="123"/>
    </location>
</feature>
<reference evidence="3" key="1">
    <citation type="journal article" date="2023" name="Int. J. Syst. Evol. Microbiol.">
        <title>&lt;i&gt;Shewanella septentrionalis&lt;/i&gt; sp. nov. and &lt;i&gt;Shewanella holmiensis&lt;/i&gt; sp. nov., isolated from Baltic Sea water and sediments.</title>
        <authorList>
            <person name="Martin-Rodriguez A.J."/>
            <person name="Thorell K."/>
            <person name="Joffre E."/>
            <person name="Jensie-Markopoulos S."/>
            <person name="Moore E.R.B."/>
            <person name="Sjoling A."/>
        </authorList>
    </citation>
    <scope>NUCLEOTIDE SEQUENCE</scope>
    <source>
        <strain evidence="3">SP1S2-7</strain>
    </source>
</reference>
<sequence length="123" mass="14125">MKYILLSLSIAFVSSSMVVASDTMTSIDPEKPRKKLSLEKQAEQGRIDSKKLEQAQLEKARAAAQETVEREQDVLSHQESGEWQDEQRQKAKAQFDERAERENKYLKQAQEAAAKERQISEEQ</sequence>
<protein>
    <submittedName>
        <fullName evidence="3">Uncharacterized protein</fullName>
    </submittedName>
</protein>
<name>A0A9X3AVG8_9GAMM</name>
<feature type="signal peptide" evidence="2">
    <location>
        <begin position="1"/>
        <end position="20"/>
    </location>
</feature>
<evidence type="ECO:0000256" key="2">
    <source>
        <dbReference type="SAM" id="SignalP"/>
    </source>
</evidence>
<dbReference type="EMBL" id="JAMTCD010000012">
    <property type="protein sequence ID" value="MCT7942259.1"/>
    <property type="molecule type" value="Genomic_DNA"/>
</dbReference>
<gene>
    <name evidence="3" type="ORF">NE535_10695</name>
</gene>
<keyword evidence="2" id="KW-0732">Signal</keyword>
<evidence type="ECO:0000256" key="1">
    <source>
        <dbReference type="SAM" id="MobiDB-lite"/>
    </source>
</evidence>
<evidence type="ECO:0000313" key="4">
    <source>
        <dbReference type="Proteomes" id="UP001155546"/>
    </source>
</evidence>
<accession>A0A9X3AVG8</accession>
<dbReference type="Proteomes" id="UP001155546">
    <property type="component" value="Unassembled WGS sequence"/>
</dbReference>
<keyword evidence="4" id="KW-1185">Reference proteome</keyword>
<feature type="compositionally biased region" description="Basic and acidic residues" evidence="1">
    <location>
        <begin position="113"/>
        <end position="123"/>
    </location>
</feature>
<dbReference type="AlphaFoldDB" id="A0A9X3AVG8"/>
<evidence type="ECO:0000313" key="3">
    <source>
        <dbReference type="EMBL" id="MCT7942259.1"/>
    </source>
</evidence>
<comment type="caution">
    <text evidence="3">The sequence shown here is derived from an EMBL/GenBank/DDBJ whole genome shotgun (WGS) entry which is preliminary data.</text>
</comment>
<feature type="compositionally biased region" description="Basic and acidic residues" evidence="1">
    <location>
        <begin position="28"/>
        <end position="105"/>
    </location>
</feature>